<gene>
    <name evidence="1" type="ORF">EGW08_020460</name>
</gene>
<comment type="caution">
    <text evidence="1">The sequence shown here is derived from an EMBL/GenBank/DDBJ whole genome shotgun (WGS) entry which is preliminary data.</text>
</comment>
<dbReference type="EMBL" id="RQTK01001160">
    <property type="protein sequence ID" value="RUS71777.1"/>
    <property type="molecule type" value="Genomic_DNA"/>
</dbReference>
<protein>
    <submittedName>
        <fullName evidence="1">Uncharacterized protein</fullName>
    </submittedName>
</protein>
<keyword evidence="2" id="KW-1185">Reference proteome</keyword>
<evidence type="ECO:0000313" key="1">
    <source>
        <dbReference type="EMBL" id="RUS71777.1"/>
    </source>
</evidence>
<dbReference type="Proteomes" id="UP000271974">
    <property type="component" value="Unassembled WGS sequence"/>
</dbReference>
<proteinExistence type="predicted"/>
<dbReference type="AlphaFoldDB" id="A0A433SR84"/>
<sequence>MWVTATTPSPWPGARGRSPLTWSRTARDWSSRLCPSGGPSTPHREAPGFHRFSRLYGVFPNEEEKFQISQLNFPRLSIHMKTYEVNQVNKLTYYVYTIKK</sequence>
<accession>A0A433SR84</accession>
<organism evidence="1 2">
    <name type="scientific">Elysia chlorotica</name>
    <name type="common">Eastern emerald elysia</name>
    <name type="synonym">Sea slug</name>
    <dbReference type="NCBI Taxonomy" id="188477"/>
    <lineage>
        <taxon>Eukaryota</taxon>
        <taxon>Metazoa</taxon>
        <taxon>Spiralia</taxon>
        <taxon>Lophotrochozoa</taxon>
        <taxon>Mollusca</taxon>
        <taxon>Gastropoda</taxon>
        <taxon>Heterobranchia</taxon>
        <taxon>Euthyneura</taxon>
        <taxon>Panpulmonata</taxon>
        <taxon>Sacoglossa</taxon>
        <taxon>Placobranchoidea</taxon>
        <taxon>Plakobranchidae</taxon>
        <taxon>Elysia</taxon>
    </lineage>
</organism>
<reference evidence="1 2" key="1">
    <citation type="submission" date="2019-01" db="EMBL/GenBank/DDBJ databases">
        <title>A draft genome assembly of the solar-powered sea slug Elysia chlorotica.</title>
        <authorList>
            <person name="Cai H."/>
            <person name="Li Q."/>
            <person name="Fang X."/>
            <person name="Li J."/>
            <person name="Curtis N.E."/>
            <person name="Altenburger A."/>
            <person name="Shibata T."/>
            <person name="Feng M."/>
            <person name="Maeda T."/>
            <person name="Schwartz J.A."/>
            <person name="Shigenobu S."/>
            <person name="Lundholm N."/>
            <person name="Nishiyama T."/>
            <person name="Yang H."/>
            <person name="Hasebe M."/>
            <person name="Li S."/>
            <person name="Pierce S.K."/>
            <person name="Wang J."/>
        </authorList>
    </citation>
    <scope>NUCLEOTIDE SEQUENCE [LARGE SCALE GENOMIC DNA]</scope>
    <source>
        <strain evidence="1">EC2010</strain>
        <tissue evidence="1">Whole organism of an adult</tissue>
    </source>
</reference>
<evidence type="ECO:0000313" key="2">
    <source>
        <dbReference type="Proteomes" id="UP000271974"/>
    </source>
</evidence>
<name>A0A433SR84_ELYCH</name>